<evidence type="ECO:0000313" key="1">
    <source>
        <dbReference type="EMBL" id="PCG75457.1"/>
    </source>
</evidence>
<protein>
    <submittedName>
        <fullName evidence="1">Uncharacterized protein</fullName>
    </submittedName>
</protein>
<organism evidence="1">
    <name type="scientific">Heliothis virescens</name>
    <name type="common">Tobacco budworm moth</name>
    <dbReference type="NCBI Taxonomy" id="7102"/>
    <lineage>
        <taxon>Eukaryota</taxon>
        <taxon>Metazoa</taxon>
        <taxon>Ecdysozoa</taxon>
        <taxon>Arthropoda</taxon>
        <taxon>Hexapoda</taxon>
        <taxon>Insecta</taxon>
        <taxon>Pterygota</taxon>
        <taxon>Neoptera</taxon>
        <taxon>Endopterygota</taxon>
        <taxon>Lepidoptera</taxon>
        <taxon>Glossata</taxon>
        <taxon>Ditrysia</taxon>
        <taxon>Noctuoidea</taxon>
        <taxon>Noctuidae</taxon>
        <taxon>Heliothinae</taxon>
        <taxon>Heliothis</taxon>
    </lineage>
</organism>
<comment type="caution">
    <text evidence="1">The sequence shown here is derived from an EMBL/GenBank/DDBJ whole genome shotgun (WGS) entry which is preliminary data.</text>
</comment>
<proteinExistence type="predicted"/>
<dbReference type="AlphaFoldDB" id="A0A2A4JTU8"/>
<sequence>MLEVVGERVGGWCGRDTSSSLRQAVRARKRQQEYAKLDNDVACRTSSLYRIKEGPVVPAPEPQLRPPAGLACGRCAPVSRSMYEIAIGGSAARKPYD</sequence>
<reference evidence="1" key="1">
    <citation type="submission" date="2017-09" db="EMBL/GenBank/DDBJ databases">
        <title>Contemporary evolution of a Lepidopteran species, Heliothis virescens, in response to modern agricultural practices.</title>
        <authorList>
            <person name="Fritz M.L."/>
            <person name="Deyonke A.M."/>
            <person name="Papanicolaou A."/>
            <person name="Micinski S."/>
            <person name="Westbrook J."/>
            <person name="Gould F."/>
        </authorList>
    </citation>
    <scope>NUCLEOTIDE SEQUENCE [LARGE SCALE GENOMIC DNA]</scope>
    <source>
        <strain evidence="1">HvINT-</strain>
        <tissue evidence="1">Whole body</tissue>
    </source>
</reference>
<accession>A0A2A4JTU8</accession>
<name>A0A2A4JTU8_HELVI</name>
<dbReference type="EMBL" id="NWSH01000595">
    <property type="protein sequence ID" value="PCG75457.1"/>
    <property type="molecule type" value="Genomic_DNA"/>
</dbReference>
<gene>
    <name evidence="1" type="ORF">B5V51_11673</name>
</gene>